<dbReference type="InterPro" id="IPR001905">
    <property type="entry name" value="Ammonium_transpt"/>
</dbReference>
<accession>A0AAE1IN16</accession>
<keyword evidence="8 10" id="KW-0924">Ammonia transport</keyword>
<feature type="transmembrane region" description="Helical" evidence="10">
    <location>
        <begin position="291"/>
        <end position="310"/>
    </location>
</feature>
<evidence type="ECO:0000256" key="9">
    <source>
        <dbReference type="ARBA" id="ARBA00023180"/>
    </source>
</evidence>
<keyword evidence="5 10" id="KW-0812">Transmembrane</keyword>
<dbReference type="FunFam" id="1.10.3430.10:FF:000005">
    <property type="entry name" value="Ammonium transporter"/>
    <property type="match status" value="1"/>
</dbReference>
<dbReference type="PANTHER" id="PTHR43029">
    <property type="entry name" value="AMMONIUM TRANSPORTER MEP2"/>
    <property type="match status" value="1"/>
</dbReference>
<comment type="caution">
    <text evidence="12">The sequence shown here is derived from an EMBL/GenBank/DDBJ whole genome shotgun (WGS) entry which is preliminary data.</text>
</comment>
<dbReference type="SUPFAM" id="SSF111352">
    <property type="entry name" value="Ammonium transporter"/>
    <property type="match status" value="1"/>
</dbReference>
<keyword evidence="7 10" id="KW-0472">Membrane</keyword>
<dbReference type="PROSITE" id="PS01219">
    <property type="entry name" value="AMMONIUM_TRANSP"/>
    <property type="match status" value="1"/>
</dbReference>
<feature type="transmembrane region" description="Helical" evidence="10">
    <location>
        <begin position="199"/>
        <end position="217"/>
    </location>
</feature>
<reference evidence="12" key="1">
    <citation type="submission" date="2023-10" db="EMBL/GenBank/DDBJ databases">
        <title>Chromosome-level genome of the transformable northern wattle, Acacia crassicarpa.</title>
        <authorList>
            <person name="Massaro I."/>
            <person name="Sinha N.R."/>
            <person name="Poethig S."/>
            <person name="Leichty A.R."/>
        </authorList>
    </citation>
    <scope>NUCLEOTIDE SEQUENCE</scope>
    <source>
        <strain evidence="12">Acra3RX</strain>
        <tissue evidence="12">Leaf</tissue>
    </source>
</reference>
<dbReference type="InterPro" id="IPR029020">
    <property type="entry name" value="Ammonium/urea_transptr"/>
</dbReference>
<feature type="transmembrane region" description="Helical" evidence="10">
    <location>
        <begin position="61"/>
        <end position="82"/>
    </location>
</feature>
<evidence type="ECO:0000256" key="1">
    <source>
        <dbReference type="ARBA" id="ARBA00004651"/>
    </source>
</evidence>
<dbReference type="PANTHER" id="PTHR43029:SF39">
    <property type="entry name" value="AMMONIUM TRANSPORTER"/>
    <property type="match status" value="1"/>
</dbReference>
<keyword evidence="13" id="KW-1185">Reference proteome</keyword>
<evidence type="ECO:0000256" key="10">
    <source>
        <dbReference type="RuleBase" id="RU362002"/>
    </source>
</evidence>
<protein>
    <recommendedName>
        <fullName evidence="10">Ammonium transporter</fullName>
    </recommendedName>
</protein>
<dbReference type="InterPro" id="IPR002229">
    <property type="entry name" value="RhesusRHD"/>
</dbReference>
<gene>
    <name evidence="12" type="ORF">QN277_010659</name>
</gene>
<evidence type="ECO:0000256" key="8">
    <source>
        <dbReference type="ARBA" id="ARBA00023177"/>
    </source>
</evidence>
<dbReference type="InterPro" id="IPR018047">
    <property type="entry name" value="Ammonium_transpt_CS"/>
</dbReference>
<dbReference type="PRINTS" id="PR00342">
    <property type="entry name" value="RHESUSRHD"/>
</dbReference>
<evidence type="ECO:0000256" key="3">
    <source>
        <dbReference type="ARBA" id="ARBA00022448"/>
    </source>
</evidence>
<comment type="similarity">
    <text evidence="2 10">Belongs to the ammonia transporter channel (TC 1.A.11.2) family.</text>
</comment>
<evidence type="ECO:0000313" key="12">
    <source>
        <dbReference type="EMBL" id="KAK4253338.1"/>
    </source>
</evidence>
<evidence type="ECO:0000259" key="11">
    <source>
        <dbReference type="Pfam" id="PF00909"/>
    </source>
</evidence>
<dbReference type="NCBIfam" id="TIGR00836">
    <property type="entry name" value="amt"/>
    <property type="match status" value="1"/>
</dbReference>
<evidence type="ECO:0000256" key="4">
    <source>
        <dbReference type="ARBA" id="ARBA00022475"/>
    </source>
</evidence>
<evidence type="ECO:0000256" key="5">
    <source>
        <dbReference type="ARBA" id="ARBA00022692"/>
    </source>
</evidence>
<feature type="transmembrane region" description="Helical" evidence="10">
    <location>
        <begin position="316"/>
        <end position="337"/>
    </location>
</feature>
<keyword evidence="3 10" id="KW-0813">Transport</keyword>
<name>A0AAE1IN16_9FABA</name>
<evidence type="ECO:0000256" key="2">
    <source>
        <dbReference type="ARBA" id="ARBA00005887"/>
    </source>
</evidence>
<organism evidence="12 13">
    <name type="scientific">Acacia crassicarpa</name>
    <name type="common">northern wattle</name>
    <dbReference type="NCBI Taxonomy" id="499986"/>
    <lineage>
        <taxon>Eukaryota</taxon>
        <taxon>Viridiplantae</taxon>
        <taxon>Streptophyta</taxon>
        <taxon>Embryophyta</taxon>
        <taxon>Tracheophyta</taxon>
        <taxon>Spermatophyta</taxon>
        <taxon>Magnoliopsida</taxon>
        <taxon>eudicotyledons</taxon>
        <taxon>Gunneridae</taxon>
        <taxon>Pentapetalae</taxon>
        <taxon>rosids</taxon>
        <taxon>fabids</taxon>
        <taxon>Fabales</taxon>
        <taxon>Fabaceae</taxon>
        <taxon>Caesalpinioideae</taxon>
        <taxon>mimosoid clade</taxon>
        <taxon>Acacieae</taxon>
        <taxon>Acacia</taxon>
    </lineage>
</organism>
<dbReference type="AlphaFoldDB" id="A0AAE1IN16"/>
<evidence type="ECO:0000256" key="6">
    <source>
        <dbReference type="ARBA" id="ARBA00022989"/>
    </source>
</evidence>
<dbReference type="Gene3D" id="1.10.3430.10">
    <property type="entry name" value="Ammonium transporter AmtB like domains"/>
    <property type="match status" value="1"/>
</dbReference>
<dbReference type="GO" id="GO:0008519">
    <property type="term" value="F:ammonium channel activity"/>
    <property type="evidence" value="ECO:0007669"/>
    <property type="project" value="InterPro"/>
</dbReference>
<comment type="subcellular location">
    <subcellularLocation>
        <location evidence="1 10">Cell membrane</location>
        <topology evidence="1 10">Multi-pass membrane protein</topology>
    </subcellularLocation>
</comment>
<sequence length="487" mass="52570">MDTIPLAYQEHLPASPYWLNKGDNGWQMTAATLVAIQSMPGLVILYASIVKKKWAVNSAFMALYAFAAVLICWVLVCFRMAFGDELLPFWGKGAPALGQNFLLKQAKVPETAHYHKNGTLEAPAAQPLFPMATLVYFQFTFAAITMILLAGSVLGRMNIRAWMAFVPLWLIFSYTVGAFSLWGGGFLYQWGVIDYSGGYVIHLSSGTAGFTAAYWVGPRLKSDRERFPPNNVLLMLAGAGLLWMGWSGFNGGAPYAASIDSSIAVLNTNICAATSLLVWTSLDVVFFGKPSVIGAVQGMMTGLVCITPGAGLVQSWAAIVMGILSGSIPWFTMMILHKKSSLLQKVDDTLGVFHTHAVAGLLGGLLTGLLAEPELCRLVLPVTNSRGAFYGGNGGIQFLKQIVAALFVAGWNLVSTTLILLTIRLFIRLRMPDEQLEIGDDAVHGEEAYALWGDGERYEPNKHGSSDNHASAVSPYVTGARGVTINL</sequence>
<dbReference type="EMBL" id="JAWXYG010000016">
    <property type="protein sequence ID" value="KAK4253338.1"/>
    <property type="molecule type" value="Genomic_DNA"/>
</dbReference>
<feature type="transmembrane region" description="Helical" evidence="10">
    <location>
        <begin position="402"/>
        <end position="427"/>
    </location>
</feature>
<feature type="transmembrane region" description="Helical" evidence="10">
    <location>
        <begin position="26"/>
        <end position="49"/>
    </location>
</feature>
<proteinExistence type="inferred from homology"/>
<keyword evidence="4" id="KW-1003">Cell membrane</keyword>
<evidence type="ECO:0000256" key="7">
    <source>
        <dbReference type="ARBA" id="ARBA00023136"/>
    </source>
</evidence>
<dbReference type="Pfam" id="PF00909">
    <property type="entry name" value="Ammonium_transp"/>
    <property type="match status" value="1"/>
</dbReference>
<feature type="transmembrane region" description="Helical" evidence="10">
    <location>
        <begin position="166"/>
        <end position="187"/>
    </location>
</feature>
<dbReference type="GO" id="GO:0009610">
    <property type="term" value="P:response to symbiotic fungus"/>
    <property type="evidence" value="ECO:0007669"/>
    <property type="project" value="UniProtKB-ARBA"/>
</dbReference>
<feature type="transmembrane region" description="Helical" evidence="10">
    <location>
        <begin position="349"/>
        <end position="371"/>
    </location>
</feature>
<evidence type="ECO:0000313" key="13">
    <source>
        <dbReference type="Proteomes" id="UP001293593"/>
    </source>
</evidence>
<feature type="domain" description="Ammonium transporter AmtB-like" evidence="11">
    <location>
        <begin position="26"/>
        <end position="449"/>
    </location>
</feature>
<dbReference type="Proteomes" id="UP001293593">
    <property type="component" value="Unassembled WGS sequence"/>
</dbReference>
<feature type="transmembrane region" description="Helical" evidence="10">
    <location>
        <begin position="255"/>
        <end position="279"/>
    </location>
</feature>
<dbReference type="GO" id="GO:0005886">
    <property type="term" value="C:plasma membrane"/>
    <property type="evidence" value="ECO:0007669"/>
    <property type="project" value="UniProtKB-SubCell"/>
</dbReference>
<keyword evidence="6 10" id="KW-1133">Transmembrane helix</keyword>
<feature type="transmembrane region" description="Helical" evidence="10">
    <location>
        <begin position="135"/>
        <end position="154"/>
    </location>
</feature>
<feature type="transmembrane region" description="Helical" evidence="10">
    <location>
        <begin position="229"/>
        <end position="249"/>
    </location>
</feature>
<keyword evidence="9" id="KW-0325">Glycoprotein</keyword>
<dbReference type="InterPro" id="IPR024041">
    <property type="entry name" value="NH4_transpt_AmtB-like_dom"/>
</dbReference>